<name>A0AA35RRZ2_GEOBA</name>
<feature type="repeat" description="ANK" evidence="3">
    <location>
        <begin position="290"/>
        <end position="322"/>
    </location>
</feature>
<comment type="caution">
    <text evidence="4">The sequence shown here is derived from an EMBL/GenBank/DDBJ whole genome shotgun (WGS) entry which is preliminary data.</text>
</comment>
<dbReference type="SMART" id="SM00248">
    <property type="entry name" value="ANK"/>
    <property type="match status" value="9"/>
</dbReference>
<evidence type="ECO:0000313" key="5">
    <source>
        <dbReference type="Proteomes" id="UP001174909"/>
    </source>
</evidence>
<dbReference type="InterPro" id="IPR036770">
    <property type="entry name" value="Ankyrin_rpt-contain_sf"/>
</dbReference>
<feature type="repeat" description="ANK" evidence="3">
    <location>
        <begin position="356"/>
        <end position="388"/>
    </location>
</feature>
<dbReference type="SUPFAM" id="SSF48403">
    <property type="entry name" value="Ankyrin repeat"/>
    <property type="match status" value="1"/>
</dbReference>
<evidence type="ECO:0000313" key="4">
    <source>
        <dbReference type="EMBL" id="CAI8016129.1"/>
    </source>
</evidence>
<accession>A0AA35RRZ2</accession>
<dbReference type="InterPro" id="IPR002110">
    <property type="entry name" value="Ankyrin_rpt"/>
</dbReference>
<feature type="repeat" description="ANK" evidence="3">
    <location>
        <begin position="323"/>
        <end position="355"/>
    </location>
</feature>
<dbReference type="EMBL" id="CASHTH010001498">
    <property type="protein sequence ID" value="CAI8016129.1"/>
    <property type="molecule type" value="Genomic_DNA"/>
</dbReference>
<dbReference type="Proteomes" id="UP001174909">
    <property type="component" value="Unassembled WGS sequence"/>
</dbReference>
<dbReference type="PANTHER" id="PTHR24171">
    <property type="entry name" value="ANKYRIN REPEAT DOMAIN-CONTAINING PROTEIN 39-RELATED"/>
    <property type="match status" value="1"/>
</dbReference>
<protein>
    <submittedName>
        <fullName evidence="4">Ankyrin repeat domain-containing protein 50</fullName>
    </submittedName>
</protein>
<feature type="repeat" description="ANK" evidence="3">
    <location>
        <begin position="181"/>
        <end position="213"/>
    </location>
</feature>
<dbReference type="Gene3D" id="1.25.40.20">
    <property type="entry name" value="Ankyrin repeat-containing domain"/>
    <property type="match status" value="3"/>
</dbReference>
<evidence type="ECO:0000256" key="2">
    <source>
        <dbReference type="ARBA" id="ARBA00023043"/>
    </source>
</evidence>
<gene>
    <name evidence="4" type="ORF">GBAR_LOCUS9920</name>
</gene>
<sequence>MKCMIITMWVPKSIELYFARDLHFITEHSIVQMVFNGMIVYSQDPTEVGSSVDTVRKVQPSRASVTMKFIMKQLFDKPVRRVQKYLKSPLARAAAYGTLQEVREFIVSGEDPNPHTVATPLKEACTRGDLEIARVLLEAGADPNLVTDAWTPLMEAARLGNREMIRLLVEYGADPNTTNEENWTALMAASNNGRTEAVDQLVQFGADPNLQDHVGWSAPLASVFKQHEEVALRLTEAGANPHFQNVEYRSPLRLAIEFKQYPVVDAFLDRYPDVKPGLRGHPELDSKDKYGETDLLFACKENDLRIVKKMLSKGADPNIPNMDGDVPLVSAAEHGSVEMVEELLRFGADPNPTTVIGRSPLSVAAQSGKTKMVVQLLHLGANPNYFTVRTKIIMYQLAKLCAVVANYILCPG</sequence>
<evidence type="ECO:0000256" key="1">
    <source>
        <dbReference type="ARBA" id="ARBA00022737"/>
    </source>
</evidence>
<keyword evidence="2 3" id="KW-0040">ANK repeat</keyword>
<proteinExistence type="predicted"/>
<feature type="repeat" description="ANK" evidence="3">
    <location>
        <begin position="148"/>
        <end position="180"/>
    </location>
</feature>
<organism evidence="4 5">
    <name type="scientific">Geodia barretti</name>
    <name type="common">Barrett's horny sponge</name>
    <dbReference type="NCBI Taxonomy" id="519541"/>
    <lineage>
        <taxon>Eukaryota</taxon>
        <taxon>Metazoa</taxon>
        <taxon>Porifera</taxon>
        <taxon>Demospongiae</taxon>
        <taxon>Heteroscleromorpha</taxon>
        <taxon>Tetractinellida</taxon>
        <taxon>Astrophorina</taxon>
        <taxon>Geodiidae</taxon>
        <taxon>Geodia</taxon>
    </lineage>
</organism>
<dbReference type="PROSITE" id="PS50088">
    <property type="entry name" value="ANK_REPEAT"/>
    <property type="match status" value="6"/>
</dbReference>
<feature type="repeat" description="ANK" evidence="3">
    <location>
        <begin position="116"/>
        <end position="148"/>
    </location>
</feature>
<reference evidence="4" key="1">
    <citation type="submission" date="2023-03" db="EMBL/GenBank/DDBJ databases">
        <authorList>
            <person name="Steffen K."/>
            <person name="Cardenas P."/>
        </authorList>
    </citation>
    <scope>NUCLEOTIDE SEQUENCE</scope>
</reference>
<keyword evidence="1" id="KW-0677">Repeat</keyword>
<keyword evidence="5" id="KW-1185">Reference proteome</keyword>
<dbReference type="Pfam" id="PF12796">
    <property type="entry name" value="Ank_2"/>
    <property type="match status" value="3"/>
</dbReference>
<evidence type="ECO:0000256" key="3">
    <source>
        <dbReference type="PROSITE-ProRule" id="PRU00023"/>
    </source>
</evidence>
<dbReference type="PROSITE" id="PS50297">
    <property type="entry name" value="ANK_REP_REGION"/>
    <property type="match status" value="6"/>
</dbReference>
<dbReference type="AlphaFoldDB" id="A0AA35RRZ2"/>